<name>D4I0V1_ERWAC</name>
<gene>
    <name evidence="2" type="ordered locus">EAMY_1426</name>
</gene>
<keyword evidence="1" id="KW-0812">Transmembrane</keyword>
<keyword evidence="1" id="KW-0472">Membrane</keyword>
<feature type="transmembrane region" description="Helical" evidence="1">
    <location>
        <begin position="27"/>
        <end position="50"/>
    </location>
</feature>
<reference evidence="2 3" key="1">
    <citation type="journal article" date="2010" name="Mol. Plant Microbe Interact.">
        <title>Complete genome sequence of the fire blight pathogen Erwinia amylovora CFBP 1430 and comparison to other Erwinia spp.</title>
        <authorList>
            <person name="Smits T.H."/>
            <person name="Rezzonico F."/>
            <person name="Kamber T."/>
            <person name="Blom J."/>
            <person name="Goesmann A."/>
            <person name="Frey J.E."/>
            <person name="Duffy B."/>
        </authorList>
    </citation>
    <scope>NUCLEOTIDE SEQUENCE [LARGE SCALE GENOMIC DNA]</scope>
    <source>
        <strain evidence="3">CFBP1430</strain>
    </source>
</reference>
<evidence type="ECO:0000313" key="2">
    <source>
        <dbReference type="EMBL" id="CBA20376.1"/>
    </source>
</evidence>
<dbReference type="AlphaFoldDB" id="D4I0V1"/>
<dbReference type="GeneID" id="97605720"/>
<dbReference type="STRING" id="665029.EAMY_1426"/>
<dbReference type="RefSeq" id="WP_004169437.1">
    <property type="nucleotide sequence ID" value="NC_013961.1"/>
</dbReference>
<accession>D4I0V1</accession>
<keyword evidence="1" id="KW-1133">Transmembrane helix</keyword>
<organism evidence="2 3">
    <name type="scientific">Erwinia amylovora (strain CFBP1430)</name>
    <dbReference type="NCBI Taxonomy" id="665029"/>
    <lineage>
        <taxon>Bacteria</taxon>
        <taxon>Pseudomonadati</taxon>
        <taxon>Pseudomonadota</taxon>
        <taxon>Gammaproteobacteria</taxon>
        <taxon>Enterobacterales</taxon>
        <taxon>Erwiniaceae</taxon>
        <taxon>Erwinia</taxon>
    </lineage>
</organism>
<dbReference type="HOGENOM" id="CLU_199905_0_0_6"/>
<evidence type="ECO:0000256" key="1">
    <source>
        <dbReference type="SAM" id="Phobius"/>
    </source>
</evidence>
<sequence>MPWLNMKNSSENQPDKKERVPLEDAPFTIMVFAITSFTLIAFVLVITLWVS</sequence>
<protein>
    <submittedName>
        <fullName evidence="2">Uncharacterized protein</fullName>
    </submittedName>
</protein>
<dbReference type="EMBL" id="FN434113">
    <property type="protein sequence ID" value="CBA20376.1"/>
    <property type="molecule type" value="Genomic_DNA"/>
</dbReference>
<evidence type="ECO:0000313" key="3">
    <source>
        <dbReference type="Proteomes" id="UP000001841"/>
    </source>
</evidence>
<dbReference type="Proteomes" id="UP000001841">
    <property type="component" value="Chromosome"/>
</dbReference>
<dbReference type="KEGG" id="eam:EAMY_1426"/>
<proteinExistence type="predicted"/>